<dbReference type="KEGG" id="tbs:A3L01_04080"/>
<feature type="transmembrane region" description="Helical" evidence="1">
    <location>
        <begin position="650"/>
        <end position="669"/>
    </location>
</feature>
<dbReference type="Proteomes" id="UP000250272">
    <property type="component" value="Chromosome"/>
</dbReference>
<dbReference type="InterPro" id="IPR013229">
    <property type="entry name" value="PEGA"/>
</dbReference>
<keyword evidence="1" id="KW-0472">Membrane</keyword>
<keyword evidence="4" id="KW-1185">Reference proteome</keyword>
<organism evidence="3 4">
    <name type="scientific">Thermococcus barossii</name>
    <dbReference type="NCBI Taxonomy" id="54077"/>
    <lineage>
        <taxon>Archaea</taxon>
        <taxon>Methanobacteriati</taxon>
        <taxon>Methanobacteriota</taxon>
        <taxon>Thermococci</taxon>
        <taxon>Thermococcales</taxon>
        <taxon>Thermococcaceae</taxon>
        <taxon>Thermococcus</taxon>
    </lineage>
</organism>
<dbReference type="AlphaFoldDB" id="A0A2Z2MF93"/>
<dbReference type="Pfam" id="PF08308">
    <property type="entry name" value="PEGA"/>
    <property type="match status" value="3"/>
</dbReference>
<evidence type="ECO:0000259" key="2">
    <source>
        <dbReference type="Pfam" id="PF08308"/>
    </source>
</evidence>
<name>A0A2Z2MF93_9EURY</name>
<dbReference type="EMBL" id="CP015101">
    <property type="protein sequence ID" value="ASJ04586.1"/>
    <property type="molecule type" value="Genomic_DNA"/>
</dbReference>
<gene>
    <name evidence="3" type="ORF">A3L01_04080</name>
</gene>
<dbReference type="PANTHER" id="PTHR36194:SF1">
    <property type="entry name" value="S-LAYER-LIKE PROTEIN"/>
    <property type="match status" value="1"/>
</dbReference>
<protein>
    <recommendedName>
        <fullName evidence="2">PEGA domain-containing protein</fullName>
    </recommendedName>
</protein>
<evidence type="ECO:0000313" key="3">
    <source>
        <dbReference type="EMBL" id="ASJ04586.1"/>
    </source>
</evidence>
<evidence type="ECO:0000256" key="1">
    <source>
        <dbReference type="SAM" id="Phobius"/>
    </source>
</evidence>
<dbReference type="OrthoDB" id="95942at2157"/>
<feature type="domain" description="PEGA" evidence="2">
    <location>
        <begin position="582"/>
        <end position="647"/>
    </location>
</feature>
<dbReference type="RefSeq" id="WP_088864606.1">
    <property type="nucleotide sequence ID" value="NZ_CP015101.1"/>
</dbReference>
<proteinExistence type="predicted"/>
<keyword evidence="1" id="KW-0812">Transmembrane</keyword>
<sequence>MRKHLVVLIFILLTVFPGWALGFEFVRDVMREAYIPDFVEIDGTIYAIGISSNGSCDGYVSLLVFSKNGTLREWFYIPDIYVRADTWRWAGVSNWGRELLLIGPGCDPDWENYSYSWHVFVSGDEYRGLAHAGLLGRPVDLNGTVYTILYHRLLGSSIAIPGKTLPEEILAFPNVTLTSLSTDGRYLYASGHYWNGTVTWFKVAPSGALVSAVMVPDVSGNASVATVYAGEPLLLLALNNGTYVAMPESGGAIFIPGVELVDGEAVGNRTVLVGFKGSSGIVVYLEGDKAVVYQTEKPALLRISRNLVSGGSGGRFYLGTLDDTLEGSRRWEIDVINVSLNLPRFKPRRASHLGNIGGEISGRLKPAVGTVIVIGDTPEPEIYINGEFVGVGSVRLELPAGAYNLTIVDRKWPAFWYNGTLIVYPGQVRGVPIRLHLHGAWLRVVGTPENAYVYVDSQLVGRMGVKVPLGIGTHEVWVTGRGYEDFRTNITIEQSKNIVLNVTLRKLGVLELTSNVPGTMVYINGTLYGILYSTGMRLELPPGNYTIFATKLGYSNYTDRIELPPGETVSRRIVIEPSYGFINVTTDPPGAEIVLDGEVKGKSPALLKVAVGSHRLTLSKEGYESVEYNVTVWAGKTKTVSVELRKGRRVMSILAVAVLAAVGIILWQVRNRKA</sequence>
<reference evidence="3 4" key="1">
    <citation type="submission" date="2016-04" db="EMBL/GenBank/DDBJ databases">
        <title>Complete genome sequence of Thermococcus barossii type strain SHCK-94.</title>
        <authorList>
            <person name="Oger P.M."/>
        </authorList>
    </citation>
    <scope>NUCLEOTIDE SEQUENCE [LARGE SCALE GENOMIC DNA]</scope>
    <source>
        <strain evidence="3 4">SHCK-94</strain>
    </source>
</reference>
<feature type="domain" description="PEGA" evidence="2">
    <location>
        <begin position="442"/>
        <end position="506"/>
    </location>
</feature>
<feature type="domain" description="PEGA" evidence="2">
    <location>
        <begin position="508"/>
        <end position="577"/>
    </location>
</feature>
<evidence type="ECO:0000313" key="4">
    <source>
        <dbReference type="Proteomes" id="UP000250272"/>
    </source>
</evidence>
<accession>A0A2Z2MF93</accession>
<dbReference type="PANTHER" id="PTHR36194">
    <property type="entry name" value="S-LAYER-LIKE PROTEIN"/>
    <property type="match status" value="1"/>
</dbReference>
<dbReference type="GeneID" id="33325921"/>
<keyword evidence="1" id="KW-1133">Transmembrane helix</keyword>